<dbReference type="EMBL" id="CADCUX010000673">
    <property type="protein sequence ID" value="CAA9439131.1"/>
    <property type="molecule type" value="Genomic_DNA"/>
</dbReference>
<evidence type="ECO:0000313" key="2">
    <source>
        <dbReference type="EMBL" id="CAA9439131.1"/>
    </source>
</evidence>
<reference evidence="2" key="1">
    <citation type="submission" date="2020-02" db="EMBL/GenBank/DDBJ databases">
        <authorList>
            <person name="Meier V. D."/>
        </authorList>
    </citation>
    <scope>NUCLEOTIDE SEQUENCE</scope>
    <source>
        <strain evidence="2">AVDCRST_MAG51</strain>
    </source>
</reference>
<accession>A0A6J4QA50</accession>
<proteinExistence type="predicted"/>
<feature type="non-terminal residue" evidence="2">
    <location>
        <position position="41"/>
    </location>
</feature>
<feature type="non-terminal residue" evidence="2">
    <location>
        <position position="1"/>
    </location>
</feature>
<name>A0A6J4QA50_9BURK</name>
<dbReference type="AlphaFoldDB" id="A0A6J4QA50"/>
<keyword evidence="2" id="KW-0131">Cell cycle</keyword>
<evidence type="ECO:0000256" key="1">
    <source>
        <dbReference type="SAM" id="MobiDB-lite"/>
    </source>
</evidence>
<organism evidence="2">
    <name type="scientific">uncultured Ramlibacter sp</name>
    <dbReference type="NCBI Taxonomy" id="260755"/>
    <lineage>
        <taxon>Bacteria</taxon>
        <taxon>Pseudomonadati</taxon>
        <taxon>Pseudomonadota</taxon>
        <taxon>Betaproteobacteria</taxon>
        <taxon>Burkholderiales</taxon>
        <taxon>Comamonadaceae</taxon>
        <taxon>Ramlibacter</taxon>
        <taxon>environmental samples</taxon>
    </lineage>
</organism>
<feature type="region of interest" description="Disordered" evidence="1">
    <location>
        <begin position="1"/>
        <end position="41"/>
    </location>
</feature>
<protein>
    <submittedName>
        <fullName evidence="2">Cell division protein ZapD</fullName>
    </submittedName>
</protein>
<sequence length="41" mass="4065">DPLRIPVQRTHPHLPAPGAPVPPSGPVGSARAPGGPSLRPG</sequence>
<gene>
    <name evidence="2" type="ORF">AVDCRST_MAG51-3112</name>
</gene>
<keyword evidence="2" id="KW-0132">Cell division</keyword>
<feature type="compositionally biased region" description="Pro residues" evidence="1">
    <location>
        <begin position="14"/>
        <end position="25"/>
    </location>
</feature>
<dbReference type="GO" id="GO:0051301">
    <property type="term" value="P:cell division"/>
    <property type="evidence" value="ECO:0007669"/>
    <property type="project" value="UniProtKB-KW"/>
</dbReference>